<name>A0A6S6WDP3_9PLEO</name>
<protein>
    <submittedName>
        <fullName evidence="2">Uncharacterized protein</fullName>
    </submittedName>
</protein>
<evidence type="ECO:0000313" key="2">
    <source>
        <dbReference type="EMBL" id="CAE7187225.1"/>
    </source>
</evidence>
<dbReference type="AlphaFoldDB" id="A0A6S6WDP3"/>
<reference evidence="2" key="1">
    <citation type="submission" date="2021-02" db="EMBL/GenBank/DDBJ databases">
        <authorList>
            <person name="Syme A R."/>
            <person name="Syme A R."/>
            <person name="Moolhuijzen P."/>
        </authorList>
    </citation>
    <scope>NUCLEOTIDE SEQUENCE</scope>
    <source>
        <strain evidence="2">W1-1</strain>
    </source>
</reference>
<organism evidence="2 3">
    <name type="scientific">Pyrenophora teres f. teres</name>
    <dbReference type="NCBI Taxonomy" id="97479"/>
    <lineage>
        <taxon>Eukaryota</taxon>
        <taxon>Fungi</taxon>
        <taxon>Dikarya</taxon>
        <taxon>Ascomycota</taxon>
        <taxon>Pezizomycotina</taxon>
        <taxon>Dothideomycetes</taxon>
        <taxon>Pleosporomycetidae</taxon>
        <taxon>Pleosporales</taxon>
        <taxon>Pleosporineae</taxon>
        <taxon>Pleosporaceae</taxon>
        <taxon>Pyrenophora</taxon>
    </lineage>
</organism>
<proteinExistence type="predicted"/>
<gene>
    <name evidence="2" type="ORF">PTTW11_07108</name>
</gene>
<dbReference type="EMBL" id="HG992982">
    <property type="protein sequence ID" value="CAE7187225.1"/>
    <property type="molecule type" value="Genomic_DNA"/>
</dbReference>
<evidence type="ECO:0000256" key="1">
    <source>
        <dbReference type="SAM" id="MobiDB-lite"/>
    </source>
</evidence>
<feature type="region of interest" description="Disordered" evidence="1">
    <location>
        <begin position="1"/>
        <end position="30"/>
    </location>
</feature>
<accession>A0A6S6WDP3</accession>
<dbReference type="Proteomes" id="UP000472372">
    <property type="component" value="Chromosome 6"/>
</dbReference>
<feature type="compositionally biased region" description="Basic and acidic residues" evidence="1">
    <location>
        <begin position="1"/>
        <end position="18"/>
    </location>
</feature>
<evidence type="ECO:0000313" key="3">
    <source>
        <dbReference type="Proteomes" id="UP000472372"/>
    </source>
</evidence>
<sequence length="620" mass="69678">MSYEFGEPHPKSKAERSSTQKRRHQTYSDEEIWEQMDKRGLSYRLGHPRLPELPVRVVTPTTRLVDEEKVLEMAKNILSSNNIASTEIHIDLRIPYSAKPQDYNSYMTLLVLLDTEKYSRTLLETVVKDIRQYLKGGGALEALKIEFLDFRAYRDLWSLPLGPKDSIIVDQWPTVLKSLITELARLQQSWLTIELCRRGLYNDAKRSPLTAVITTNSAEDDGWWTDILPILRNCVASPFVLQYEVRYGSSLYSMDSDWKSRSGHHISEASYESEVRMGSSIGITKNPIHAGTAGGVVTLGKKGSYALTNFHVATDDRIDKLTEGKSLPPNSKELQKNPHLFMSPSDTDHSAYIARLQSGIKTFESYNSPVDPETKQLIDGYAAKIANAQGASREFGTLLAGSGRMSFNAPKYMTDEQTGRPRPPPSGEDQAAEEYIWLMDWALIQFAKGRSQVNRMSKADFITSNVSRDIKTNFLPGIPANNWTSLNAGACNLRREDVKVAKYGRTSGWSFGQINHAITAINLSKEFKHLAEQYGYTNERYGHVWSVMKRHHMHDPFLTRGDSGSICVHDPSGAWLGLLFAETSIGSGLMLPIDVVFQDIERVTGEKVTEPKYVVVNTPA</sequence>